<comment type="caution">
    <text evidence="4">The sequence shown here is derived from an EMBL/GenBank/DDBJ whole genome shotgun (WGS) entry which is preliminary data.</text>
</comment>
<dbReference type="GO" id="GO:0070929">
    <property type="term" value="P:trans-translation"/>
    <property type="evidence" value="ECO:0007669"/>
    <property type="project" value="UniProtKB-UniRule"/>
</dbReference>
<evidence type="ECO:0000313" key="5">
    <source>
        <dbReference type="Proteomes" id="UP000886748"/>
    </source>
</evidence>
<evidence type="ECO:0000256" key="1">
    <source>
        <dbReference type="ARBA" id="ARBA00022490"/>
    </source>
</evidence>
<dbReference type="GO" id="GO:0070930">
    <property type="term" value="P:trans-translation-dependent protein tagging"/>
    <property type="evidence" value="ECO:0007669"/>
    <property type="project" value="TreeGrafter"/>
</dbReference>
<dbReference type="InterPro" id="IPR023620">
    <property type="entry name" value="SmpB"/>
</dbReference>
<reference evidence="4" key="2">
    <citation type="journal article" date="2021" name="PeerJ">
        <title>Extensive microbial diversity within the chicken gut microbiome revealed by metagenomics and culture.</title>
        <authorList>
            <person name="Gilroy R."/>
            <person name="Ravi A."/>
            <person name="Getino M."/>
            <person name="Pursley I."/>
            <person name="Horton D.L."/>
            <person name="Alikhan N.F."/>
            <person name="Baker D."/>
            <person name="Gharbi K."/>
            <person name="Hall N."/>
            <person name="Watson M."/>
            <person name="Adriaenssens E.M."/>
            <person name="Foster-Nyarko E."/>
            <person name="Jarju S."/>
            <person name="Secka A."/>
            <person name="Antonio M."/>
            <person name="Oren A."/>
            <person name="Chaudhuri R.R."/>
            <person name="La Ragione R."/>
            <person name="Hildebrand F."/>
            <person name="Pallen M.J."/>
        </authorList>
    </citation>
    <scope>NUCLEOTIDE SEQUENCE</scope>
    <source>
        <strain evidence="4">CHK154-7741</strain>
    </source>
</reference>
<dbReference type="InterPro" id="IPR020081">
    <property type="entry name" value="SsrA-bd_prot_CS"/>
</dbReference>
<dbReference type="GO" id="GO:0003723">
    <property type="term" value="F:RNA binding"/>
    <property type="evidence" value="ECO:0007669"/>
    <property type="project" value="UniProtKB-UniRule"/>
</dbReference>
<sequence length="149" mass="17203">MGKKVITTNKKAFHDFLILEKYNAGIVLTGTEIKSIRKGAINLKDSFAKIEDGEVWLYNAHINPYEQGNRFNHEAERRRKLLLNKNEILKMLGKVKKEKYTIIPLSVYLENGWAKAEIALAKGKQLHDKRESIAQKTVDREIARSIKIR</sequence>
<keyword evidence="2 3" id="KW-0694">RNA-binding</keyword>
<protein>
    <recommendedName>
        <fullName evidence="3">SsrA-binding protein</fullName>
    </recommendedName>
    <alternativeName>
        <fullName evidence="3">Small protein B</fullName>
    </alternativeName>
</protein>
<dbReference type="NCBIfam" id="NF003843">
    <property type="entry name" value="PRK05422.1"/>
    <property type="match status" value="1"/>
</dbReference>
<dbReference type="GO" id="GO:0005829">
    <property type="term" value="C:cytosol"/>
    <property type="evidence" value="ECO:0007669"/>
    <property type="project" value="TreeGrafter"/>
</dbReference>
<dbReference type="CDD" id="cd09294">
    <property type="entry name" value="SmpB"/>
    <property type="match status" value="1"/>
</dbReference>
<dbReference type="AlphaFoldDB" id="A0A9D1MZK9"/>
<dbReference type="HAMAP" id="MF_00023">
    <property type="entry name" value="SmpB"/>
    <property type="match status" value="1"/>
</dbReference>
<dbReference type="PANTHER" id="PTHR30308">
    <property type="entry name" value="TMRNA-BINDING COMPONENT OF TRANS-TRANSLATION TAGGING COMPLEX"/>
    <property type="match status" value="1"/>
</dbReference>
<dbReference type="SUPFAM" id="SSF74982">
    <property type="entry name" value="Small protein B (SmpB)"/>
    <property type="match status" value="1"/>
</dbReference>
<dbReference type="NCBIfam" id="TIGR00086">
    <property type="entry name" value="smpB"/>
    <property type="match status" value="1"/>
</dbReference>
<proteinExistence type="inferred from homology"/>
<dbReference type="Gene3D" id="2.40.280.10">
    <property type="match status" value="1"/>
</dbReference>
<reference evidence="4" key="1">
    <citation type="submission" date="2020-10" db="EMBL/GenBank/DDBJ databases">
        <authorList>
            <person name="Gilroy R."/>
        </authorList>
    </citation>
    <scope>NUCLEOTIDE SEQUENCE</scope>
    <source>
        <strain evidence="4">CHK154-7741</strain>
    </source>
</reference>
<evidence type="ECO:0000313" key="4">
    <source>
        <dbReference type="EMBL" id="HIU92074.1"/>
    </source>
</evidence>
<comment type="function">
    <text evidence="3">Required for rescue of stalled ribosomes mediated by trans-translation. Binds to transfer-messenger RNA (tmRNA), required for stable association of tmRNA with ribosomes. tmRNA and SmpB together mimic tRNA shape, replacing the anticodon stem-loop with SmpB. tmRNA is encoded by the ssrA gene; the 2 termini fold to resemble tRNA(Ala) and it encodes a 'tag peptide', a short internal open reading frame. During trans-translation Ala-aminoacylated tmRNA acts like a tRNA, entering the A-site of stalled ribosomes, displacing the stalled mRNA. The ribosome then switches to translate the ORF on the tmRNA; the nascent peptide is terminated with the 'tag peptide' encoded by the tmRNA and targeted for degradation. The ribosome is freed to recommence translation, which seems to be the essential function of trans-translation.</text>
</comment>
<dbReference type="Pfam" id="PF01668">
    <property type="entry name" value="SmpB"/>
    <property type="match status" value="1"/>
</dbReference>
<evidence type="ECO:0000256" key="3">
    <source>
        <dbReference type="HAMAP-Rule" id="MF_00023"/>
    </source>
</evidence>
<accession>A0A9D1MZK9</accession>
<dbReference type="EMBL" id="DVOD01000020">
    <property type="protein sequence ID" value="HIU92074.1"/>
    <property type="molecule type" value="Genomic_DNA"/>
</dbReference>
<dbReference type="PANTHER" id="PTHR30308:SF2">
    <property type="entry name" value="SSRA-BINDING PROTEIN"/>
    <property type="match status" value="1"/>
</dbReference>
<dbReference type="PROSITE" id="PS01317">
    <property type="entry name" value="SSRP"/>
    <property type="match status" value="1"/>
</dbReference>
<dbReference type="Proteomes" id="UP000886748">
    <property type="component" value="Unassembled WGS sequence"/>
</dbReference>
<evidence type="ECO:0000256" key="2">
    <source>
        <dbReference type="ARBA" id="ARBA00022884"/>
    </source>
</evidence>
<organism evidence="4 5">
    <name type="scientific">Candidatus Limenecus avicola</name>
    <dbReference type="NCBI Taxonomy" id="2840847"/>
    <lineage>
        <taxon>Bacteria</taxon>
        <taxon>Bacillati</taxon>
        <taxon>Bacillota</taxon>
        <taxon>Clostridia</taxon>
        <taxon>Eubacteriales</taxon>
        <taxon>Clostridiaceae</taxon>
        <taxon>Clostridiaceae incertae sedis</taxon>
        <taxon>Candidatus Limenecus</taxon>
    </lineage>
</organism>
<gene>
    <name evidence="3 4" type="primary">smpB</name>
    <name evidence="4" type="ORF">IAD26_02945</name>
</gene>
<keyword evidence="1 3" id="KW-0963">Cytoplasm</keyword>
<dbReference type="InterPro" id="IPR000037">
    <property type="entry name" value="SsrA-bd_prot"/>
</dbReference>
<comment type="similarity">
    <text evidence="3">Belongs to the SmpB family.</text>
</comment>
<comment type="subcellular location">
    <subcellularLocation>
        <location evidence="3">Cytoplasm</location>
    </subcellularLocation>
    <text evidence="3">The tmRNA-SmpB complex associates with stalled 70S ribosomes.</text>
</comment>
<name>A0A9D1MZK9_9CLOT</name>